<feature type="region of interest" description="Disordered" evidence="1">
    <location>
        <begin position="305"/>
        <end position="325"/>
    </location>
</feature>
<reference evidence="2 3" key="1">
    <citation type="submission" date="2020-08" db="EMBL/GenBank/DDBJ databases">
        <title>Genomic Encyclopedia of Type Strains, Phase IV (KMG-IV): sequencing the most valuable type-strain genomes for metagenomic binning, comparative biology and taxonomic classification.</title>
        <authorList>
            <person name="Goeker M."/>
        </authorList>
    </citation>
    <scope>NUCLEOTIDE SEQUENCE [LARGE SCALE GENOMIC DNA]</scope>
    <source>
        <strain evidence="2 3">DSM 23958</strain>
    </source>
</reference>
<accession>A0A840S7S4</accession>
<gene>
    <name evidence="2" type="ORF">HNQ51_002867</name>
</gene>
<evidence type="ECO:0000313" key="3">
    <source>
        <dbReference type="Proteomes" id="UP000554837"/>
    </source>
</evidence>
<evidence type="ECO:0000313" key="2">
    <source>
        <dbReference type="EMBL" id="MBB5205548.1"/>
    </source>
</evidence>
<dbReference type="AlphaFoldDB" id="A0A840S7S4"/>
<sequence>MSDSFDTGSDNSQQGFAEYFREGEAPDDAGRWWQLEAQEPTLEALRALCQGPATLVRLRLWVFLELMAQPEGRLSREQLNRHFHALTDEALELVLRRLRDAELLSWEPGDQVYTLTGLAQRLLGLLAPLNAAPAPDDELATLLAGVAGAQQLGTLEPGQLQSLQAQLVRLNDEFADAIASGSEFRLRKARGRFERALGLVEKASEALTAIIRGAADRNDARLERLARDLGLAQARLLAMASQFNRALQQADRQRISLGSTGITTTDVRRWLQGQAHLEDLLLGAFALPVSPVFVAQHELVDTTEGEFERTKAQARPKDVLPGARAAPPGQMEVLSFPPELGLLKSLLQRWGQEANDERPLAPALLGGSYAKAAYRAQLLPLMGDPQSRDMAGATGELARQPWTARFAVEQGPVDDPHVRWMSQGTLRRSAPSTQTPNEDPLP</sequence>
<organism evidence="2 3">
    <name type="scientific">Inhella inkyongensis</name>
    <dbReference type="NCBI Taxonomy" id="392593"/>
    <lineage>
        <taxon>Bacteria</taxon>
        <taxon>Pseudomonadati</taxon>
        <taxon>Pseudomonadota</taxon>
        <taxon>Betaproteobacteria</taxon>
        <taxon>Burkholderiales</taxon>
        <taxon>Sphaerotilaceae</taxon>
        <taxon>Inhella</taxon>
    </lineage>
</organism>
<feature type="compositionally biased region" description="Polar residues" evidence="1">
    <location>
        <begin position="422"/>
        <end position="442"/>
    </location>
</feature>
<comment type="caution">
    <text evidence="2">The sequence shown here is derived from an EMBL/GenBank/DDBJ whole genome shotgun (WGS) entry which is preliminary data.</text>
</comment>
<dbReference type="RefSeq" id="WP_138856526.1">
    <property type="nucleotide sequence ID" value="NZ_CP040709.1"/>
</dbReference>
<dbReference type="OrthoDB" id="6015875at2"/>
<evidence type="ECO:0000256" key="1">
    <source>
        <dbReference type="SAM" id="MobiDB-lite"/>
    </source>
</evidence>
<feature type="region of interest" description="Disordered" evidence="1">
    <location>
        <begin position="421"/>
        <end position="442"/>
    </location>
</feature>
<feature type="compositionally biased region" description="Basic and acidic residues" evidence="1">
    <location>
        <begin position="306"/>
        <end position="318"/>
    </location>
</feature>
<protein>
    <submittedName>
        <fullName evidence="2">Uncharacterized protein</fullName>
    </submittedName>
</protein>
<keyword evidence="3" id="KW-1185">Reference proteome</keyword>
<dbReference type="Proteomes" id="UP000554837">
    <property type="component" value="Unassembled WGS sequence"/>
</dbReference>
<dbReference type="EMBL" id="JACHHO010000004">
    <property type="protein sequence ID" value="MBB5205548.1"/>
    <property type="molecule type" value="Genomic_DNA"/>
</dbReference>
<name>A0A840S7S4_9BURK</name>
<proteinExistence type="predicted"/>